<protein>
    <submittedName>
        <fullName evidence="1">Uncharacterized protein</fullName>
    </submittedName>
</protein>
<sequence>MPARITTNVLKDKVNRINSLLGIGINAVGRYELEANQQGYRLVQVMCESFSIMPVSDYLTRKELNLFLTGLITGLTLPTN</sequence>
<evidence type="ECO:0000313" key="2">
    <source>
        <dbReference type="Proteomes" id="UP000028661"/>
    </source>
</evidence>
<organism evidence="1 2">
    <name type="scientific">Vibrio phage ICP2_2011_A</name>
    <dbReference type="NCBI Taxonomy" id="1529057"/>
    <lineage>
        <taxon>Viruses</taxon>
        <taxon>Duplodnaviria</taxon>
        <taxon>Heunggongvirae</taxon>
        <taxon>Uroviricota</taxon>
        <taxon>Caudoviricetes</taxon>
        <taxon>Zobellviridae</taxon>
        <taxon>Icepovirus</taxon>
        <taxon>Icepovirus bengalense</taxon>
    </lineage>
</organism>
<proteinExistence type="predicted"/>
<name>A0A076G511_9CAUD</name>
<gene>
    <name evidence="1" type="ORF">ICP22011A_0026</name>
</gene>
<reference evidence="2" key="1">
    <citation type="journal article" date="2014" name="Elife">
        <title>Evolutionary consequences of intra-patient phage predation on microbial populations.</title>
        <authorList>
            <person name="Seed K.D."/>
            <person name="Yen M."/>
            <person name="Shapiro B.J."/>
            <person name="Hilaire I.J."/>
            <person name="Charles R.C."/>
            <person name="Teng J.E."/>
            <person name="Ivers L.C."/>
            <person name="Boncy J."/>
            <person name="Harris J.B."/>
            <person name="Camilli A."/>
        </authorList>
    </citation>
    <scope>NUCLEOTIDE SEQUENCE [LARGE SCALE GENOMIC DNA]</scope>
</reference>
<accession>A0A076G511</accession>
<evidence type="ECO:0000313" key="1">
    <source>
        <dbReference type="EMBL" id="AII27070.1"/>
    </source>
</evidence>
<dbReference type="EMBL" id="KM224878">
    <property type="protein sequence ID" value="AII27070.1"/>
    <property type="molecule type" value="Genomic_DNA"/>
</dbReference>
<dbReference type="Proteomes" id="UP000028661">
    <property type="component" value="Segment"/>
</dbReference>